<evidence type="ECO:0000256" key="9">
    <source>
        <dbReference type="RuleBase" id="RU369079"/>
    </source>
</evidence>
<keyword evidence="4 9" id="KW-0997">Cell inner membrane</keyword>
<comment type="subcellular location">
    <subcellularLocation>
        <location evidence="1 9">Cell inner membrane</location>
        <topology evidence="1 9">Multi-pass membrane protein</topology>
    </subcellularLocation>
</comment>
<feature type="transmembrane region" description="Helical" evidence="9">
    <location>
        <begin position="134"/>
        <end position="155"/>
    </location>
</feature>
<name>A0A2U8GNW2_9RHOO</name>
<dbReference type="GO" id="GO:0005886">
    <property type="term" value="C:plasma membrane"/>
    <property type="evidence" value="ECO:0007669"/>
    <property type="project" value="UniProtKB-SubCell"/>
</dbReference>
<feature type="domain" description="Tripartite ATP-independent periplasmic transporters DctQ component" evidence="10">
    <location>
        <begin position="72"/>
        <end position="204"/>
    </location>
</feature>
<dbReference type="InterPro" id="IPR055348">
    <property type="entry name" value="DctQ"/>
</dbReference>
<comment type="caution">
    <text evidence="9">Lacks conserved residue(s) required for the propagation of feature annotation.</text>
</comment>
<evidence type="ECO:0000256" key="3">
    <source>
        <dbReference type="ARBA" id="ARBA00022475"/>
    </source>
</evidence>
<protein>
    <recommendedName>
        <fullName evidence="9">TRAP transporter small permease protein</fullName>
    </recommendedName>
</protein>
<dbReference type="GO" id="GO:0022857">
    <property type="term" value="F:transmembrane transporter activity"/>
    <property type="evidence" value="ECO:0007669"/>
    <property type="project" value="UniProtKB-UniRule"/>
</dbReference>
<evidence type="ECO:0000256" key="7">
    <source>
        <dbReference type="ARBA" id="ARBA00023136"/>
    </source>
</evidence>
<comment type="function">
    <text evidence="9">Part of the tripartite ATP-independent periplasmic (TRAP) transport system.</text>
</comment>
<keyword evidence="12" id="KW-1185">Reference proteome</keyword>
<gene>
    <name evidence="11" type="ORF">CEW83_09155</name>
</gene>
<proteinExistence type="inferred from homology"/>
<sequence length="213" mass="24324">MSDLQGFGFVMPHWAYWGWLAVMPLILIVLAQRQGVLPAVKHEATATTFERVVDWLSDRSGTFVALWSVNAVLAYTYEVLMRYAFNQPTIWVHESSYLLFGMQYALAGAYGLLHGSHVRVDVIYTKLSRRARGAVDVVTSVFFFAFVLVMISTGWRFFSDSYNQGERSLETWQVQYWPVKAALLLGAILILLAGISHLIKDIRRFETACREHH</sequence>
<evidence type="ECO:0000256" key="5">
    <source>
        <dbReference type="ARBA" id="ARBA00022692"/>
    </source>
</evidence>
<evidence type="ECO:0000256" key="8">
    <source>
        <dbReference type="ARBA" id="ARBA00038436"/>
    </source>
</evidence>
<keyword evidence="6 9" id="KW-1133">Transmembrane helix</keyword>
<dbReference type="Proteomes" id="UP000244930">
    <property type="component" value="Chromosome"/>
</dbReference>
<feature type="transmembrane region" description="Helical" evidence="9">
    <location>
        <begin position="97"/>
        <end position="113"/>
    </location>
</feature>
<feature type="transmembrane region" description="Helical" evidence="9">
    <location>
        <begin position="14"/>
        <end position="31"/>
    </location>
</feature>
<dbReference type="Pfam" id="PF04290">
    <property type="entry name" value="DctQ"/>
    <property type="match status" value="1"/>
</dbReference>
<dbReference type="RefSeq" id="WP_108949066.1">
    <property type="nucleotide sequence ID" value="NZ_CP022187.1"/>
</dbReference>
<keyword evidence="2 9" id="KW-0813">Transport</keyword>
<dbReference type="InterPro" id="IPR007387">
    <property type="entry name" value="TRAP_DctQ"/>
</dbReference>
<keyword evidence="3" id="KW-1003">Cell membrane</keyword>
<keyword evidence="7 9" id="KW-0472">Membrane</keyword>
<dbReference type="PANTHER" id="PTHR35011:SF4">
    <property type="entry name" value="SLL1102 PROTEIN"/>
    <property type="match status" value="1"/>
</dbReference>
<comment type="similarity">
    <text evidence="8 9">Belongs to the TRAP transporter small permease family.</text>
</comment>
<evidence type="ECO:0000256" key="2">
    <source>
        <dbReference type="ARBA" id="ARBA00022448"/>
    </source>
</evidence>
<dbReference type="EMBL" id="CP022187">
    <property type="protein sequence ID" value="AWI75359.1"/>
    <property type="molecule type" value="Genomic_DNA"/>
</dbReference>
<evidence type="ECO:0000256" key="4">
    <source>
        <dbReference type="ARBA" id="ARBA00022519"/>
    </source>
</evidence>
<evidence type="ECO:0000313" key="12">
    <source>
        <dbReference type="Proteomes" id="UP000244930"/>
    </source>
</evidence>
<feature type="transmembrane region" description="Helical" evidence="9">
    <location>
        <begin position="175"/>
        <end position="195"/>
    </location>
</feature>
<evidence type="ECO:0000256" key="1">
    <source>
        <dbReference type="ARBA" id="ARBA00004429"/>
    </source>
</evidence>
<evidence type="ECO:0000313" key="11">
    <source>
        <dbReference type="EMBL" id="AWI75359.1"/>
    </source>
</evidence>
<accession>A0A2U8GNW2</accession>
<evidence type="ECO:0000256" key="6">
    <source>
        <dbReference type="ARBA" id="ARBA00022989"/>
    </source>
</evidence>
<organism evidence="11 12">
    <name type="scientific">Parazoarcus communis</name>
    <dbReference type="NCBI Taxonomy" id="41977"/>
    <lineage>
        <taxon>Bacteria</taxon>
        <taxon>Pseudomonadati</taxon>
        <taxon>Pseudomonadota</taxon>
        <taxon>Betaproteobacteria</taxon>
        <taxon>Rhodocyclales</taxon>
        <taxon>Zoogloeaceae</taxon>
        <taxon>Parazoarcus</taxon>
    </lineage>
</organism>
<keyword evidence="5 9" id="KW-0812">Transmembrane</keyword>
<feature type="transmembrane region" description="Helical" evidence="9">
    <location>
        <begin position="64"/>
        <end position="85"/>
    </location>
</feature>
<dbReference type="AlphaFoldDB" id="A0A2U8GNW2"/>
<reference evidence="11 12" key="1">
    <citation type="submission" date="2017-06" db="EMBL/GenBank/DDBJ databases">
        <title>Azoarcus.</title>
        <authorList>
            <person name="Woo J.-H."/>
            <person name="Kim H.-S."/>
        </authorList>
    </citation>
    <scope>NUCLEOTIDE SEQUENCE [LARGE SCALE GENOMIC DNA]</scope>
    <source>
        <strain evidence="11 12">TSPY31</strain>
    </source>
</reference>
<dbReference type="PANTHER" id="PTHR35011">
    <property type="entry name" value="2,3-DIKETO-L-GULONATE TRAP TRANSPORTER SMALL PERMEASE PROTEIN YIAM"/>
    <property type="match status" value="1"/>
</dbReference>
<comment type="subunit">
    <text evidence="9">The complex comprises the extracytoplasmic solute receptor protein and the two transmembrane proteins.</text>
</comment>
<evidence type="ECO:0000259" key="10">
    <source>
        <dbReference type="Pfam" id="PF04290"/>
    </source>
</evidence>
<dbReference type="KEGG" id="acom:CEW83_09155"/>